<comment type="catalytic activity">
    <reaction evidence="1 5 6">
        <text>[protein]-peptidylproline (omega=180) = [protein]-peptidylproline (omega=0)</text>
        <dbReference type="Rhea" id="RHEA:16237"/>
        <dbReference type="Rhea" id="RHEA-COMP:10747"/>
        <dbReference type="Rhea" id="RHEA-COMP:10748"/>
        <dbReference type="ChEBI" id="CHEBI:83833"/>
        <dbReference type="ChEBI" id="CHEBI:83834"/>
        <dbReference type="EC" id="5.2.1.8"/>
    </reaction>
</comment>
<gene>
    <name evidence="8" type="ORF">FUA23_19210</name>
</gene>
<dbReference type="GO" id="GO:0003755">
    <property type="term" value="F:peptidyl-prolyl cis-trans isomerase activity"/>
    <property type="evidence" value="ECO:0007669"/>
    <property type="project" value="UniProtKB-UniRule"/>
</dbReference>
<keyword evidence="4 5" id="KW-0413">Isomerase</keyword>
<feature type="domain" description="PPIase FKBP-type" evidence="7">
    <location>
        <begin position="67"/>
        <end position="149"/>
    </location>
</feature>
<dbReference type="Proteomes" id="UP000321907">
    <property type="component" value="Unassembled WGS sequence"/>
</dbReference>
<dbReference type="PANTHER" id="PTHR43811:SF19">
    <property type="entry name" value="39 KDA FK506-BINDING NUCLEAR PROTEIN"/>
    <property type="match status" value="1"/>
</dbReference>
<dbReference type="Gene3D" id="3.10.50.40">
    <property type="match status" value="1"/>
</dbReference>
<evidence type="ECO:0000259" key="7">
    <source>
        <dbReference type="PROSITE" id="PS50059"/>
    </source>
</evidence>
<evidence type="ECO:0000256" key="3">
    <source>
        <dbReference type="ARBA" id="ARBA00023110"/>
    </source>
</evidence>
<protein>
    <recommendedName>
        <fullName evidence="6">Peptidyl-prolyl cis-trans isomerase</fullName>
        <ecNumber evidence="6">5.2.1.8</ecNumber>
    </recommendedName>
</protein>
<dbReference type="InterPro" id="IPR046357">
    <property type="entry name" value="PPIase_dom_sf"/>
</dbReference>
<accession>A0A5C7F7R9</accession>
<dbReference type="OrthoDB" id="669809at2"/>
<proteinExistence type="inferred from homology"/>
<evidence type="ECO:0000256" key="2">
    <source>
        <dbReference type="ARBA" id="ARBA00006577"/>
    </source>
</evidence>
<dbReference type="PANTHER" id="PTHR43811">
    <property type="entry name" value="FKBP-TYPE PEPTIDYL-PROLYL CIS-TRANS ISOMERASE FKPA"/>
    <property type="match status" value="1"/>
</dbReference>
<keyword evidence="9" id="KW-1185">Reference proteome</keyword>
<dbReference type="SUPFAM" id="SSF54534">
    <property type="entry name" value="FKBP-like"/>
    <property type="match status" value="1"/>
</dbReference>
<evidence type="ECO:0000256" key="6">
    <source>
        <dbReference type="RuleBase" id="RU003915"/>
    </source>
</evidence>
<dbReference type="EMBL" id="VOXD01000038">
    <property type="protein sequence ID" value="TXF86711.1"/>
    <property type="molecule type" value="Genomic_DNA"/>
</dbReference>
<evidence type="ECO:0000313" key="8">
    <source>
        <dbReference type="EMBL" id="TXF86711.1"/>
    </source>
</evidence>
<evidence type="ECO:0000256" key="4">
    <source>
        <dbReference type="ARBA" id="ARBA00023235"/>
    </source>
</evidence>
<dbReference type="Pfam" id="PF00254">
    <property type="entry name" value="FKBP_C"/>
    <property type="match status" value="1"/>
</dbReference>
<dbReference type="RefSeq" id="WP_147932392.1">
    <property type="nucleotide sequence ID" value="NZ_VOXD01000038.1"/>
</dbReference>
<evidence type="ECO:0000313" key="9">
    <source>
        <dbReference type="Proteomes" id="UP000321907"/>
    </source>
</evidence>
<dbReference type="PROSITE" id="PS50059">
    <property type="entry name" value="FKBP_PPIASE"/>
    <property type="match status" value="1"/>
</dbReference>
<comment type="similarity">
    <text evidence="2 6">Belongs to the FKBP-type PPIase family.</text>
</comment>
<evidence type="ECO:0000256" key="1">
    <source>
        <dbReference type="ARBA" id="ARBA00000971"/>
    </source>
</evidence>
<dbReference type="InterPro" id="IPR001179">
    <property type="entry name" value="PPIase_FKBP_dom"/>
</dbReference>
<comment type="caution">
    <text evidence="8">The sequence shown here is derived from an EMBL/GenBank/DDBJ whole genome shotgun (WGS) entry which is preliminary data.</text>
</comment>
<sequence length="150" mass="16596">MKLYITLFAAMLFLAMGCQDETCFEEKGLISMDQYLLDNNLTPETDEDSGLRYTIIQPGGEDKPAADADVVVNYEGWQTNDEVFDSSDEAIRFPLERLIGGWQIGIRLIGAGGKIRLYVPSYLAYGTSGTGTICPNSDLIFDIDLISFTD</sequence>
<dbReference type="PROSITE" id="PS51257">
    <property type="entry name" value="PROKAR_LIPOPROTEIN"/>
    <property type="match status" value="1"/>
</dbReference>
<keyword evidence="3 5" id="KW-0697">Rotamase</keyword>
<dbReference type="EC" id="5.2.1.8" evidence="6"/>
<evidence type="ECO:0000256" key="5">
    <source>
        <dbReference type="PROSITE-ProRule" id="PRU00277"/>
    </source>
</evidence>
<reference evidence="8 9" key="1">
    <citation type="submission" date="2019-08" db="EMBL/GenBank/DDBJ databases">
        <title>Lewinella sp. strain SSH13 Genome sequencing and assembly.</title>
        <authorList>
            <person name="Kim I."/>
        </authorList>
    </citation>
    <scope>NUCLEOTIDE SEQUENCE [LARGE SCALE GENOMIC DNA]</scope>
    <source>
        <strain evidence="8 9">SSH13</strain>
    </source>
</reference>
<organism evidence="8 9">
    <name type="scientific">Neolewinella aurantiaca</name>
    <dbReference type="NCBI Taxonomy" id="2602767"/>
    <lineage>
        <taxon>Bacteria</taxon>
        <taxon>Pseudomonadati</taxon>
        <taxon>Bacteroidota</taxon>
        <taxon>Saprospiria</taxon>
        <taxon>Saprospirales</taxon>
        <taxon>Lewinellaceae</taxon>
        <taxon>Neolewinella</taxon>
    </lineage>
</organism>
<dbReference type="AlphaFoldDB" id="A0A5C7F7R9"/>
<name>A0A5C7F7R9_9BACT</name>